<dbReference type="FunFam" id="3.40.50.300:FF:000019">
    <property type="entry name" value="Translation initiation factor IF-2"/>
    <property type="match status" value="1"/>
</dbReference>
<dbReference type="InterPro" id="IPR000178">
    <property type="entry name" value="TF_IF2_bacterial-like"/>
</dbReference>
<dbReference type="FunFam" id="2.40.30.10:FF:000008">
    <property type="entry name" value="Translation initiation factor IF-2"/>
    <property type="match status" value="1"/>
</dbReference>
<evidence type="ECO:0000256" key="8">
    <source>
        <dbReference type="ARBA" id="ARBA00023134"/>
    </source>
</evidence>
<keyword evidence="4 10" id="KW-0963">Cytoplasm</keyword>
<proteinExistence type="inferred from homology"/>
<dbReference type="FunFam" id="3.40.50.10050:FF:000001">
    <property type="entry name" value="Translation initiation factor IF-2"/>
    <property type="match status" value="1"/>
</dbReference>
<dbReference type="InterPro" id="IPR015760">
    <property type="entry name" value="TIF_IF2"/>
</dbReference>
<feature type="compositionally biased region" description="Low complexity" evidence="13">
    <location>
        <begin position="118"/>
        <end position="131"/>
    </location>
</feature>
<dbReference type="Gene3D" id="3.40.50.10050">
    <property type="entry name" value="Translation initiation factor IF- 2, domain 3"/>
    <property type="match status" value="1"/>
</dbReference>
<feature type="binding site" evidence="10">
    <location>
        <begin position="784"/>
        <end position="787"/>
    </location>
    <ligand>
        <name>GTP</name>
        <dbReference type="ChEBI" id="CHEBI:37565"/>
    </ligand>
</feature>
<dbReference type="InterPro" id="IPR004161">
    <property type="entry name" value="EFTu-like_2"/>
</dbReference>
<feature type="region of interest" description="Disordered" evidence="13">
    <location>
        <begin position="222"/>
        <end position="535"/>
    </location>
</feature>
<dbReference type="PANTHER" id="PTHR43381">
    <property type="entry name" value="TRANSLATION INITIATION FACTOR IF-2-RELATED"/>
    <property type="match status" value="1"/>
</dbReference>
<dbReference type="Pfam" id="PF03144">
    <property type="entry name" value="GTP_EFTU_D2"/>
    <property type="match status" value="1"/>
</dbReference>
<dbReference type="CDD" id="cd01887">
    <property type="entry name" value="IF2_eIF5B"/>
    <property type="match status" value="1"/>
</dbReference>
<feature type="compositionally biased region" description="Basic and acidic residues" evidence="13">
    <location>
        <begin position="154"/>
        <end position="163"/>
    </location>
</feature>
<reference evidence="14 15" key="1">
    <citation type="submission" date="2020-09" db="EMBL/GenBank/DDBJ databases">
        <title>Characterization and genome sequencing of Ruminiclostridium sp. nov. MA18.</title>
        <authorList>
            <person name="Rettenmaier R."/>
            <person name="Kowollik M.-L."/>
            <person name="Liebl W."/>
            <person name="Zverlov V."/>
        </authorList>
    </citation>
    <scope>NUCLEOTIDE SEQUENCE [LARGE SCALE GENOMIC DNA]</scope>
    <source>
        <strain evidence="14 15">MA18</strain>
    </source>
</reference>
<dbReference type="InterPro" id="IPR044145">
    <property type="entry name" value="IF2_II"/>
</dbReference>
<dbReference type="HAMAP" id="MF_00100_B">
    <property type="entry name" value="IF_2_B"/>
    <property type="match status" value="1"/>
</dbReference>
<dbReference type="PANTHER" id="PTHR43381:SF5">
    <property type="entry name" value="TR-TYPE G DOMAIN-CONTAINING PROTEIN"/>
    <property type="match status" value="1"/>
</dbReference>
<dbReference type="GO" id="GO:0003924">
    <property type="term" value="F:GTPase activity"/>
    <property type="evidence" value="ECO:0007669"/>
    <property type="project" value="UniProtKB-UniRule"/>
</dbReference>
<dbReference type="SUPFAM" id="SSF52540">
    <property type="entry name" value="P-loop containing nucleoside triphosphate hydrolases"/>
    <property type="match status" value="1"/>
</dbReference>
<dbReference type="Proteomes" id="UP000306409">
    <property type="component" value="Chromosome"/>
</dbReference>
<dbReference type="NCBIfam" id="TIGR00487">
    <property type="entry name" value="IF-2"/>
    <property type="match status" value="1"/>
</dbReference>
<keyword evidence="6 10" id="KW-0547">Nucleotide-binding</keyword>
<dbReference type="InterPro" id="IPR005225">
    <property type="entry name" value="Small_GTP-bd"/>
</dbReference>
<comment type="similarity">
    <text evidence="2 10 11">Belongs to the TRAFAC class translation factor GTPase superfamily. Classic translation factor GTPase family. IF-2 subfamily.</text>
</comment>
<dbReference type="PROSITE" id="PS51722">
    <property type="entry name" value="G_TR_2"/>
    <property type="match status" value="1"/>
</dbReference>
<sequence length="1173" mass="130331">MNSGVKVLEKARIYELAKELNTTSKRLIEKLAEININVKNHMSLLEADELDALYKHIGVIKHDNKKTDEDKKVVSDNVHIAEKKKDVKKDTKNAPRIIRTTEIILDSKTETSGADVANNHNKNSKNSSKSNYRNDYVKTDSSTSGLRPGFIYETKPEPKKKNVEKSNKIIETPNISTKTPQSGQNEVVDLKKNKNIVDVNKEGKTVAENTIQMESTVVKSNEEIDTAKSNTKDIAHANAESIKNEKDESAPVLTQENIEANKEKEIKKPEEAPVDTKVSEDNISQEQNATMQRSDKPNSQNNNGQKADKPQGQNSSIQKTDKPQGQNNNGQKTDRPQGQYSGQRTDRPQGQNNSGQKTDRPQGQYSGQKTDRPQGQYSGQRTDRPQGQYSGQRTDRPQGQYSGQRTDRPQGQYSGQRTDRPQGQYSGQKTDRPQGQYSGQRTDRPQGQYSGQRTDRPQGQYSGQRTDRPQGQFKSQGLDIPKPDVAVAQEQFDSQRNEARREFQSKDFDKIAKRDENKKKETPKSSVIQNKHNRMKPQKIVIEKKGVSEILSEEYIFNEFYNDDSKKKKVPKSKKVDKAAQTKYIPPKAVLTSITIPETLTVKELAEALKKTSTEIIKKLMSFGVMATVNNDVDFDTATIIAEEYGVKTEKAVQISEEDILFDDIEEEDESKLVPRPPVVVVMGHVDHGKTSLLDAIRSTHVIDSEAGGITQHIGAYMVKAKDRRITFLDTPGHEAFTAMRARGAQVTDIAILVVAADDGVMPQTIEAINHAKAANVSIIVAINKIDKPGANPDRVKQELTEHGIVAEEWGGDAIMVPVSAKKRENIDQLLEMVLLVADMLELKANPDRQAKGTIIEAKLDKERGPVATMLVQRGTLKAGDSIIAGSAFGRIKAMTNDKGTAIKSAGPSMPVEVLGMNEVPDAGEIFYAVTDEKVAKHLVEKRKYKQKEQQYKKSAKVSLEELYNQIKEGKVKDLNLVIKADVQGSLEAVKSSLMKLSNDEVRVNVVHYAVGAITESDVTLAQVSNAIIIGFNVRPGINVTEAAKAAEVDIRLYSIIYKAIEDVQSAMNGLLEPTYKEVVLGHIEIRQVFKVSNVGTIGGAYVTDGKVQRNSEVRVVRDGIVIYEGKLGSLKRFKDDVKEVTQGYECGVSIEKFNDIKEGDVIEAFIMEEVKR</sequence>
<feature type="binding site" evidence="10">
    <location>
        <begin position="730"/>
        <end position="734"/>
    </location>
    <ligand>
        <name>GTP</name>
        <dbReference type="ChEBI" id="CHEBI:37565"/>
    </ligand>
</feature>
<dbReference type="GO" id="GO:0005829">
    <property type="term" value="C:cytosol"/>
    <property type="evidence" value="ECO:0007669"/>
    <property type="project" value="TreeGrafter"/>
</dbReference>
<dbReference type="NCBIfam" id="TIGR00231">
    <property type="entry name" value="small_GTP"/>
    <property type="match status" value="1"/>
</dbReference>
<dbReference type="InterPro" id="IPR000795">
    <property type="entry name" value="T_Tr_GTP-bd_dom"/>
</dbReference>
<dbReference type="Pfam" id="PF00009">
    <property type="entry name" value="GTP_EFTU"/>
    <property type="match status" value="1"/>
</dbReference>
<feature type="region of interest" description="G-domain" evidence="10">
    <location>
        <begin position="678"/>
        <end position="826"/>
    </location>
</feature>
<evidence type="ECO:0000313" key="15">
    <source>
        <dbReference type="Proteomes" id="UP000306409"/>
    </source>
</evidence>
<dbReference type="SUPFAM" id="SSF50447">
    <property type="entry name" value="Translation proteins"/>
    <property type="match status" value="2"/>
</dbReference>
<dbReference type="PROSITE" id="PS01176">
    <property type="entry name" value="IF2"/>
    <property type="match status" value="1"/>
</dbReference>
<dbReference type="Gene3D" id="2.40.30.10">
    <property type="entry name" value="Translation factors"/>
    <property type="match status" value="2"/>
</dbReference>
<comment type="function">
    <text evidence="9 10 11">One of the essential components for the initiation of protein synthesis. Protects formylmethionyl-tRNA from spontaneous hydrolysis and promotes its binding to the 30S ribosomal subunits. Also involved in the hydrolysis of GTP during the formation of the 70S ribosomal complex.</text>
</comment>
<comment type="subcellular location">
    <subcellularLocation>
        <location evidence="1 10 12">Cytoplasm</location>
    </subcellularLocation>
</comment>
<evidence type="ECO:0000256" key="3">
    <source>
        <dbReference type="ARBA" id="ARBA00020675"/>
    </source>
</evidence>
<keyword evidence="7 10" id="KW-0648">Protein biosynthesis</keyword>
<keyword evidence="8 10" id="KW-0342">GTP-binding</keyword>
<evidence type="ECO:0000256" key="12">
    <source>
        <dbReference type="RuleBase" id="RU000645"/>
    </source>
</evidence>
<dbReference type="GO" id="GO:0005525">
    <property type="term" value="F:GTP binding"/>
    <property type="evidence" value="ECO:0007669"/>
    <property type="project" value="UniProtKB-KW"/>
</dbReference>
<evidence type="ECO:0000256" key="1">
    <source>
        <dbReference type="ARBA" id="ARBA00004496"/>
    </source>
</evidence>
<dbReference type="InterPro" id="IPR027417">
    <property type="entry name" value="P-loop_NTPase"/>
</dbReference>
<evidence type="ECO:0000256" key="2">
    <source>
        <dbReference type="ARBA" id="ARBA00007733"/>
    </source>
</evidence>
<dbReference type="FunFam" id="2.40.30.10:FF:000054">
    <property type="entry name" value="Translation initiation factor IF-2"/>
    <property type="match status" value="1"/>
</dbReference>
<feature type="compositionally biased region" description="Basic and acidic residues" evidence="13">
    <location>
        <begin position="493"/>
        <end position="523"/>
    </location>
</feature>
<dbReference type="CDD" id="cd03692">
    <property type="entry name" value="mtIF2_IVc"/>
    <property type="match status" value="1"/>
</dbReference>
<dbReference type="InterPro" id="IPR009000">
    <property type="entry name" value="Transl_B-barrel_sf"/>
</dbReference>
<organism evidence="14 15">
    <name type="scientific">Ruminiclostridium herbifermentans</name>
    <dbReference type="NCBI Taxonomy" id="2488810"/>
    <lineage>
        <taxon>Bacteria</taxon>
        <taxon>Bacillati</taxon>
        <taxon>Bacillota</taxon>
        <taxon>Clostridia</taxon>
        <taxon>Eubacteriales</taxon>
        <taxon>Oscillospiraceae</taxon>
        <taxon>Ruminiclostridium</taxon>
    </lineage>
</organism>
<accession>A0A4U7JI23</accession>
<dbReference type="EMBL" id="CP061336">
    <property type="protein sequence ID" value="QNU65736.1"/>
    <property type="molecule type" value="Genomic_DNA"/>
</dbReference>
<evidence type="ECO:0000256" key="10">
    <source>
        <dbReference type="HAMAP-Rule" id="MF_00100"/>
    </source>
</evidence>
<dbReference type="Pfam" id="PF22042">
    <property type="entry name" value="EF-G_D2"/>
    <property type="match status" value="1"/>
</dbReference>
<dbReference type="CDD" id="cd03702">
    <property type="entry name" value="IF2_mtIF2_II"/>
    <property type="match status" value="1"/>
</dbReference>
<keyword evidence="5 10" id="KW-0396">Initiation factor</keyword>
<dbReference type="AlphaFoldDB" id="A0A4U7JI23"/>
<dbReference type="InterPro" id="IPR006847">
    <property type="entry name" value="IF2_N"/>
</dbReference>
<evidence type="ECO:0000256" key="7">
    <source>
        <dbReference type="ARBA" id="ARBA00022917"/>
    </source>
</evidence>
<gene>
    <name evidence="10 14" type="primary">infB</name>
    <name evidence="14" type="ORF">EHE19_012520</name>
</gene>
<evidence type="ECO:0000256" key="4">
    <source>
        <dbReference type="ARBA" id="ARBA00022490"/>
    </source>
</evidence>
<feature type="compositionally biased region" description="Basic and acidic residues" evidence="13">
    <location>
        <begin position="259"/>
        <end position="271"/>
    </location>
</feature>
<dbReference type="InterPro" id="IPR053905">
    <property type="entry name" value="EF-G-like_DII"/>
</dbReference>
<dbReference type="SUPFAM" id="SSF52156">
    <property type="entry name" value="Initiation factor IF2/eIF5b, domain 3"/>
    <property type="match status" value="1"/>
</dbReference>
<dbReference type="InterPro" id="IPR036925">
    <property type="entry name" value="TIF_IF2_dom3_sf"/>
</dbReference>
<evidence type="ECO:0000256" key="5">
    <source>
        <dbReference type="ARBA" id="ARBA00022540"/>
    </source>
</evidence>
<evidence type="ECO:0000256" key="6">
    <source>
        <dbReference type="ARBA" id="ARBA00022741"/>
    </source>
</evidence>
<evidence type="ECO:0000313" key="14">
    <source>
        <dbReference type="EMBL" id="QNU65736.1"/>
    </source>
</evidence>
<feature type="compositionally biased region" description="Polar residues" evidence="13">
    <location>
        <begin position="281"/>
        <end position="464"/>
    </location>
</feature>
<dbReference type="Gene3D" id="3.40.50.300">
    <property type="entry name" value="P-loop containing nucleotide triphosphate hydrolases"/>
    <property type="match status" value="1"/>
</dbReference>
<dbReference type="KEGG" id="rher:EHE19_012520"/>
<feature type="compositionally biased region" description="Basic and acidic residues" evidence="13">
    <location>
        <begin position="222"/>
        <end position="235"/>
    </location>
</feature>
<evidence type="ECO:0000256" key="9">
    <source>
        <dbReference type="ARBA" id="ARBA00025162"/>
    </source>
</evidence>
<evidence type="ECO:0000256" key="13">
    <source>
        <dbReference type="SAM" id="MobiDB-lite"/>
    </source>
</evidence>
<keyword evidence="15" id="KW-1185">Reference proteome</keyword>
<dbReference type="Pfam" id="PF11987">
    <property type="entry name" value="IF-2"/>
    <property type="match status" value="1"/>
</dbReference>
<dbReference type="InterPro" id="IPR023115">
    <property type="entry name" value="TIF_IF2_dom3"/>
</dbReference>
<feature type="binding site" evidence="10">
    <location>
        <begin position="684"/>
        <end position="691"/>
    </location>
    <ligand>
        <name>GTP</name>
        <dbReference type="ChEBI" id="CHEBI:37565"/>
    </ligand>
</feature>
<feature type="region of interest" description="Disordered" evidence="13">
    <location>
        <begin position="113"/>
        <end position="163"/>
    </location>
</feature>
<dbReference type="Gene3D" id="1.10.10.2480">
    <property type="match status" value="1"/>
</dbReference>
<dbReference type="Pfam" id="PF04760">
    <property type="entry name" value="IF2_N"/>
    <property type="match status" value="2"/>
</dbReference>
<dbReference type="GO" id="GO:0003743">
    <property type="term" value="F:translation initiation factor activity"/>
    <property type="evidence" value="ECO:0007669"/>
    <property type="project" value="UniProtKB-UniRule"/>
</dbReference>
<dbReference type="OrthoDB" id="9811804at2"/>
<name>A0A4U7JI23_9FIRM</name>
<evidence type="ECO:0000256" key="11">
    <source>
        <dbReference type="RuleBase" id="RU000644"/>
    </source>
</evidence>
<protein>
    <recommendedName>
        <fullName evidence="3 10">Translation initiation factor IF-2</fullName>
    </recommendedName>
</protein>